<comment type="caution">
    <text evidence="1">The sequence shown here is derived from an EMBL/GenBank/DDBJ whole genome shotgun (WGS) entry which is preliminary data.</text>
</comment>
<evidence type="ECO:0000313" key="2">
    <source>
        <dbReference type="Proteomes" id="UP000307169"/>
    </source>
</evidence>
<reference evidence="1 2" key="1">
    <citation type="submission" date="2019-03" db="EMBL/GenBank/DDBJ databases">
        <title>Sequencing 25 genomes of Wallemia mellicola.</title>
        <authorList>
            <person name="Gostincar C."/>
        </authorList>
    </citation>
    <scope>NUCLEOTIDE SEQUENCE [LARGE SCALE GENOMIC DNA]</scope>
    <source>
        <strain evidence="1 2">EXF-1262</strain>
    </source>
</reference>
<organism evidence="1 2">
    <name type="scientific">Wallemia mellicola</name>
    <dbReference type="NCBI Taxonomy" id="1708541"/>
    <lineage>
        <taxon>Eukaryota</taxon>
        <taxon>Fungi</taxon>
        <taxon>Dikarya</taxon>
        <taxon>Basidiomycota</taxon>
        <taxon>Wallemiomycotina</taxon>
        <taxon>Wallemiomycetes</taxon>
        <taxon>Wallemiales</taxon>
        <taxon>Wallemiaceae</taxon>
        <taxon>Wallemia</taxon>
    </lineage>
</organism>
<dbReference type="EMBL" id="SPRH01000005">
    <property type="protein sequence ID" value="TIC03972.1"/>
    <property type="molecule type" value="Genomic_DNA"/>
</dbReference>
<accession>A0A4T0P1Q9</accession>
<protein>
    <submittedName>
        <fullName evidence="1">Uncharacterized protein</fullName>
    </submittedName>
</protein>
<dbReference type="AlphaFoldDB" id="A0A4T0P1Q9"/>
<gene>
    <name evidence="1" type="ORF">E3Q17_00679</name>
</gene>
<dbReference type="Proteomes" id="UP000307169">
    <property type="component" value="Unassembled WGS sequence"/>
</dbReference>
<sequence>MISNLNTSLLRASGKSTLTLTKSFTRTPTNTQWKSLSPSSEPDFSLFEPTDYEPVSSNPAVDNKAPCTVLRDMTRKQQFIAAREILSDLRQMNVPIRQSQVYTIAAIERLLDNDIEGATAWLPLIPQRAFHASHILHIFFANDPTNLDALVLLARKLPLSANQATHVLAHLVRFSQDTLKVVKFLEDQETKSQVWNNQRDVFLNQLALTKRFDDLDNVLKRWCTKYSSPSQTQETRKMYIPSAFTSILILQESIKNNANERLVRQAQWILSNYHSEEAKRMAHAPSLGPKSASREIEENLLEEISQTRPNDKVVKRLLQELFADSSFPSAKVISSLVTYYQTKIHTIKIAPRLAELRDYLLNRQHLRQRAKSLWTFSRMIMQLHNSIYAPDHKRDMKAKRVLEIFSDVYLPIGIPDNLISKPSNGFDNILNTYKSKSHPLLLWPDPFVLGVAYTSLLIIHKNDKVLHNRLWRNLISPATTTSNDFIFTIPPSMRPDSLTCLPFLHIFSTKHNPDRVREALEDMANCGIPFAMEGILTLLRAYASRNRLNSVRQILNWLQHQESEFNIPRWDPPENVSVEALIPHLVDVSPLNSQTRAFLERLLQKDVESESGGDFN</sequence>
<proteinExistence type="predicted"/>
<evidence type="ECO:0000313" key="1">
    <source>
        <dbReference type="EMBL" id="TIC03972.1"/>
    </source>
</evidence>
<name>A0A4T0P1Q9_9BASI</name>